<evidence type="ECO:0000313" key="2">
    <source>
        <dbReference type="Proteomes" id="UP001231649"/>
    </source>
</evidence>
<gene>
    <name evidence="1" type="ORF">PYW08_010288</name>
</gene>
<name>A0ACC2Q4N0_9NEOP</name>
<proteinExistence type="predicted"/>
<evidence type="ECO:0000313" key="1">
    <source>
        <dbReference type="EMBL" id="KAJ8707922.1"/>
    </source>
</evidence>
<dbReference type="Proteomes" id="UP001231649">
    <property type="component" value="Chromosome 26"/>
</dbReference>
<organism evidence="1 2">
    <name type="scientific">Mythimna loreyi</name>
    <dbReference type="NCBI Taxonomy" id="667449"/>
    <lineage>
        <taxon>Eukaryota</taxon>
        <taxon>Metazoa</taxon>
        <taxon>Ecdysozoa</taxon>
        <taxon>Arthropoda</taxon>
        <taxon>Hexapoda</taxon>
        <taxon>Insecta</taxon>
        <taxon>Pterygota</taxon>
        <taxon>Neoptera</taxon>
        <taxon>Endopterygota</taxon>
        <taxon>Lepidoptera</taxon>
        <taxon>Glossata</taxon>
        <taxon>Ditrysia</taxon>
        <taxon>Noctuoidea</taxon>
        <taxon>Noctuidae</taxon>
        <taxon>Noctuinae</taxon>
        <taxon>Hadenini</taxon>
        <taxon>Mythimna</taxon>
    </lineage>
</organism>
<sequence length="1248" mass="145013">MVFNVTCQSIIYCVYFNIFCRRYLKFRYAIMILRLVYSFFFFSLVTGNQRLEDLTRAARTGDCQNKICVCQDQQDSNAGLPQASPIQSSSHRHVVAQFTETPPQVAEDRYGYPAQGMINASPVVHSTKTRIEKVERQLVPDDSLQIQRPVQYEEEKKEYGEKTICFTPSMVHKMIKAALEYVSQMPSDLNNIISKLDQESDRMSDQGYENAVKKPLYPLDSKTIFQMLDKPKSETRTNLILKYQLPSHKEPYCRDALEKLIELAYTAYMDLEQHPQCREYLYNFAGHQPEDRPKGHLDRPPIDMKSLIASILHQVDKRKPILDMAPEKDRYGDMELPEHGLPKPLLYNVPKIHEFNIPKKPQIVEYNAPDVSEFNIPKVKEYKINEYNVPGAHELYKPALNLPKNHAVTEKYDFIVPKVHDFTVTESHEYNVPKVQQYSITESHEYNVPKVQEYTITQNHEYNIPKVQEYSMTENREYNVPKVQEYPKMQEYTITENREYNVPKVQEYTITQNHEYNVPKVQEYTVTENREYNVPHVQGYTITQNHEFNVPKVHEYTITQSHEYNIPQIHKTIHETVEEVIPMQPEETITILIELLKNIDQPGSGNLLDRLMNIVQENQNNFHPRILKLLFALLNAQKQNNIYRFKDIIKSILDSQRNDWPLNDRLSDALLSYLTPDHTGNLDSRIIEIILELYKKPVRNDKYVEHILSLLRPVKEGNLETRIRDLILKLIHLYQHDLLHPNHVDTLLKLLKPSLTGNGHPIEADVTDLLTRWNDMGINPNQLDRLFAFLKPYANGHPDRRPIDIIHFLLTNGKTLGFHLDFILSFLLPENGVLDTRRIEVIHFLLKNISRYPKLTHILLTLLEKDAPGVLNSRFLDILLFLDNQRLLTPELVETLLDLLANDVTGQVDDNKVKTLFFQLAPFKHSNPKLILEVSNILNRDGMYNNIAEWVESIMNDIGVPNRDSNPSKLKVTEEIIQDNSNEYRNPTGGYQAQNGGQQMPDHDFMSIFKWLDSQGLITPDQGSNTDLVHKIMKILEVGERELGVVELTYMLKHEKPLIYQPVYYVKYRLPILSFISNMKNLLLENPHLNSDPMKLLQELIVVSNVTEVSPNLQGYPKEEILKLTFNDGDLVQAKILDEQNLSLNDQISYVHGLNSDISPEEILQLNRMNEAKYFPNLKEVKGVHPDQLTVKDVDKFIDVPTVHYKHVEMNPTLVGNTYKTKTVKTIITRVNQNQNTHNNNAQFMPQN</sequence>
<dbReference type="EMBL" id="CM056802">
    <property type="protein sequence ID" value="KAJ8707922.1"/>
    <property type="molecule type" value="Genomic_DNA"/>
</dbReference>
<protein>
    <submittedName>
        <fullName evidence="1">Uncharacterized protein</fullName>
    </submittedName>
</protein>
<reference evidence="1" key="1">
    <citation type="submission" date="2023-03" db="EMBL/GenBank/DDBJ databases">
        <title>Chromosome-level genomes of two armyworms, Mythimna separata and Mythimna loreyi, provide insights into the biosynthesis and reception of sex pheromones.</title>
        <authorList>
            <person name="Zhao H."/>
        </authorList>
    </citation>
    <scope>NUCLEOTIDE SEQUENCE</scope>
    <source>
        <strain evidence="1">BeijingLab</strain>
    </source>
</reference>
<comment type="caution">
    <text evidence="1">The sequence shown here is derived from an EMBL/GenBank/DDBJ whole genome shotgun (WGS) entry which is preliminary data.</text>
</comment>
<keyword evidence="2" id="KW-1185">Reference proteome</keyword>
<accession>A0ACC2Q4N0</accession>